<organism evidence="4 5">
    <name type="scientific">Hyalella azteca</name>
    <name type="common">Amphipod</name>
    <dbReference type="NCBI Taxonomy" id="294128"/>
    <lineage>
        <taxon>Eukaryota</taxon>
        <taxon>Metazoa</taxon>
        <taxon>Ecdysozoa</taxon>
        <taxon>Arthropoda</taxon>
        <taxon>Crustacea</taxon>
        <taxon>Multicrustacea</taxon>
        <taxon>Malacostraca</taxon>
        <taxon>Eumalacostraca</taxon>
        <taxon>Peracarida</taxon>
        <taxon>Amphipoda</taxon>
        <taxon>Senticaudata</taxon>
        <taxon>Talitrida</taxon>
        <taxon>Talitroidea</taxon>
        <taxon>Hyalellidae</taxon>
        <taxon>Hyalella</taxon>
    </lineage>
</organism>
<evidence type="ECO:0000256" key="1">
    <source>
        <dbReference type="SAM" id="MobiDB-lite"/>
    </source>
</evidence>
<dbReference type="SUPFAM" id="SSF48726">
    <property type="entry name" value="Immunoglobulin"/>
    <property type="match status" value="2"/>
</dbReference>
<dbReference type="KEGG" id="hazt:108681424"/>
<dbReference type="InterPro" id="IPR013106">
    <property type="entry name" value="Ig_V-set"/>
</dbReference>
<feature type="region of interest" description="Disordered" evidence="1">
    <location>
        <begin position="248"/>
        <end position="325"/>
    </location>
</feature>
<dbReference type="Pfam" id="PF07686">
    <property type="entry name" value="V-set"/>
    <property type="match status" value="1"/>
</dbReference>
<dbReference type="Proteomes" id="UP000694843">
    <property type="component" value="Unplaced"/>
</dbReference>
<evidence type="ECO:0000313" key="4">
    <source>
        <dbReference type="Proteomes" id="UP000694843"/>
    </source>
</evidence>
<dbReference type="AlphaFoldDB" id="A0A979FWQ7"/>
<dbReference type="RefSeq" id="XP_047741701.1">
    <property type="nucleotide sequence ID" value="XM_047885745.1"/>
</dbReference>
<keyword evidence="4" id="KW-1185">Reference proteome</keyword>
<evidence type="ECO:0000313" key="5">
    <source>
        <dbReference type="RefSeq" id="XP_047741701.1"/>
    </source>
</evidence>
<feature type="signal peptide" evidence="2">
    <location>
        <begin position="1"/>
        <end position="26"/>
    </location>
</feature>
<protein>
    <submittedName>
        <fullName evidence="5">Uncharacterized protein LOC108681424</fullName>
    </submittedName>
</protein>
<accession>A0A979FWQ7</accession>
<dbReference type="InterPro" id="IPR013783">
    <property type="entry name" value="Ig-like_fold"/>
</dbReference>
<evidence type="ECO:0000259" key="3">
    <source>
        <dbReference type="PROSITE" id="PS50835"/>
    </source>
</evidence>
<dbReference type="Gene3D" id="2.60.40.10">
    <property type="entry name" value="Immunoglobulins"/>
    <property type="match status" value="1"/>
</dbReference>
<dbReference type="FunFam" id="2.60.40.10:FF:000129">
    <property type="entry name" value="CLUMA_CG018772, isoform A"/>
    <property type="match status" value="1"/>
</dbReference>
<dbReference type="InterPro" id="IPR007110">
    <property type="entry name" value="Ig-like_dom"/>
</dbReference>
<dbReference type="GO" id="GO:0050808">
    <property type="term" value="P:synapse organization"/>
    <property type="evidence" value="ECO:0007669"/>
    <property type="project" value="TreeGrafter"/>
</dbReference>
<dbReference type="PANTHER" id="PTHR23279">
    <property type="entry name" value="DEFECTIVE PROBOSCIS EXTENSION RESPONSE DPR -RELATED"/>
    <property type="match status" value="1"/>
</dbReference>
<dbReference type="InterPro" id="IPR036179">
    <property type="entry name" value="Ig-like_dom_sf"/>
</dbReference>
<dbReference type="GO" id="GO:0032589">
    <property type="term" value="C:neuron projection membrane"/>
    <property type="evidence" value="ECO:0007669"/>
    <property type="project" value="TreeGrafter"/>
</dbReference>
<feature type="domain" description="Ig-like" evidence="3">
    <location>
        <begin position="334"/>
        <end position="433"/>
    </location>
</feature>
<feature type="compositionally biased region" description="Basic and acidic residues" evidence="1">
    <location>
        <begin position="271"/>
        <end position="284"/>
    </location>
</feature>
<dbReference type="SMART" id="SM00409">
    <property type="entry name" value="IG"/>
    <property type="match status" value="1"/>
</dbReference>
<dbReference type="InterPro" id="IPR003599">
    <property type="entry name" value="Ig_sub"/>
</dbReference>
<proteinExistence type="predicted"/>
<dbReference type="InterPro" id="IPR037448">
    <property type="entry name" value="Zig-8"/>
</dbReference>
<dbReference type="PANTHER" id="PTHR23279:SF41">
    <property type="entry name" value="DEFECTIVE PROBOSCIS EXTENSION RESPONSE 4-RELATED"/>
    <property type="match status" value="1"/>
</dbReference>
<evidence type="ECO:0000256" key="2">
    <source>
        <dbReference type="SAM" id="SignalP"/>
    </source>
</evidence>
<name>A0A979FWQ7_HYAAZ</name>
<dbReference type="GeneID" id="108681424"/>
<sequence>MAEIKMAATMTAVLLWYTVSLTHIRASAVSACGNSSSLNTPHTNAANLATSLTLTTHDLNVSESSFHKNLNDEKFDERIQSHERHERDAGKLRGLIGPVTEVRDLATDSLVLVTGGRELLTDSLVPVTEIRDLATDSLVPVTGGRELLTDSLVPATGVRDLATDYLVPETGGRELLTDSLVLETGVRNLLTVSLVPETGGRELLTEMLVPATEVLDLPKDTSDPLVSKIPGVRFGPDDLSSPRLMSKIRALPTRRAAAQDVPYSRRRRRRRDVDELDKASPHVDELDEASPPADEMDEASPPADELDEASPHLHELGDSSPHVRNLGEVSATAPYIDRATPTNVTAYSGVTAILPCLVNNLGQRSVSWVRVRDLHVLTVGLFTFANDARFESRHEDGTNEWVLRLRYPRASDSGLYECQVNTKPIISTAVMLTVLEPRAVIAGGAEVFINRGSSLQLSCSVAPPPRAPLTFTWYRNYKTRT</sequence>
<feature type="compositionally biased region" description="Acidic residues" evidence="1">
    <location>
        <begin position="294"/>
        <end position="308"/>
    </location>
</feature>
<feature type="domain" description="Ig-like" evidence="3">
    <location>
        <begin position="437"/>
        <end position="481"/>
    </location>
</feature>
<feature type="chain" id="PRO_5036850860" evidence="2">
    <location>
        <begin position="27"/>
        <end position="481"/>
    </location>
</feature>
<dbReference type="PROSITE" id="PS50835">
    <property type="entry name" value="IG_LIKE"/>
    <property type="match status" value="2"/>
</dbReference>
<reference evidence="5" key="1">
    <citation type="submission" date="2025-08" db="UniProtKB">
        <authorList>
            <consortium name="RefSeq"/>
        </authorList>
    </citation>
    <scope>IDENTIFICATION</scope>
    <source>
        <tissue evidence="5">Whole organism</tissue>
    </source>
</reference>
<keyword evidence="2" id="KW-0732">Signal</keyword>
<gene>
    <name evidence="5" type="primary">LOC108681424</name>
</gene>
<dbReference type="OrthoDB" id="10012075at2759"/>